<dbReference type="GO" id="GO:0050660">
    <property type="term" value="F:flavin adenine dinucleotide binding"/>
    <property type="evidence" value="ECO:0007669"/>
    <property type="project" value="TreeGrafter"/>
</dbReference>
<dbReference type="InterPro" id="IPR000399">
    <property type="entry name" value="TPP-bd_CS"/>
</dbReference>
<dbReference type="InterPro" id="IPR012000">
    <property type="entry name" value="Thiamin_PyroP_enz_cen_dom"/>
</dbReference>
<dbReference type="PANTHER" id="PTHR18968">
    <property type="entry name" value="THIAMINE PYROPHOSPHATE ENZYMES"/>
    <property type="match status" value="1"/>
</dbReference>
<sequence>MTTPQAKGVVSEEHPLSLRNGGLSASWWARRYSQAGPDVALALGTDLDACAIGPTRPVPGDAGARLIHVDLDPQVFHRNVPTALPIVAELVDFARQLREHVEREGLRSPRGRALADQLRATSPFDVPEFADDDRPQLAPHRAIADLERAAGPDARFVWDIGEHMLFALHYLTARRPDAFTLHLGFGSMASGIAGAIGQAIGDPSRRVVCICGDGGMQMAGMELLVAARERLPIVYAVFNEARYNMVHHGTQQLYGRAVGWETPWIDFEAWARSFGVAGAGIFIAAILPSSHAEVAKKNLRAAPGVHQLQAVEAQASIST</sequence>
<dbReference type="GO" id="GO:0005948">
    <property type="term" value="C:acetolactate synthase complex"/>
    <property type="evidence" value="ECO:0007669"/>
    <property type="project" value="TreeGrafter"/>
</dbReference>
<dbReference type="GO" id="GO:0003984">
    <property type="term" value="F:acetolactate synthase activity"/>
    <property type="evidence" value="ECO:0007669"/>
    <property type="project" value="TreeGrafter"/>
</dbReference>
<dbReference type="Pfam" id="PF02775">
    <property type="entry name" value="TPP_enzyme_C"/>
    <property type="match status" value="1"/>
</dbReference>
<evidence type="ECO:0000259" key="5">
    <source>
        <dbReference type="Pfam" id="PF02775"/>
    </source>
</evidence>
<organism evidence="6 7">
    <name type="scientific">Nannocystis exedens</name>
    <dbReference type="NCBI Taxonomy" id="54"/>
    <lineage>
        <taxon>Bacteria</taxon>
        <taxon>Pseudomonadati</taxon>
        <taxon>Myxococcota</taxon>
        <taxon>Polyangia</taxon>
        <taxon>Nannocystales</taxon>
        <taxon>Nannocystaceae</taxon>
        <taxon>Nannocystis</taxon>
    </lineage>
</organism>
<evidence type="ECO:0000256" key="3">
    <source>
        <dbReference type="ARBA" id="ARBA00023052"/>
    </source>
</evidence>
<accession>A0A1I1XKB8</accession>
<proteinExistence type="inferred from homology"/>
<dbReference type="SUPFAM" id="SSF52518">
    <property type="entry name" value="Thiamin diphosphate-binding fold (THDP-binding)"/>
    <property type="match status" value="1"/>
</dbReference>
<dbReference type="STRING" id="54.SAMN02745121_02802"/>
<comment type="similarity">
    <text evidence="2">Belongs to the TPP enzyme family.</text>
</comment>
<evidence type="ECO:0000313" key="6">
    <source>
        <dbReference type="EMBL" id="SFE05840.1"/>
    </source>
</evidence>
<evidence type="ECO:0000259" key="4">
    <source>
        <dbReference type="Pfam" id="PF00205"/>
    </source>
</evidence>
<feature type="domain" description="Thiamine pyrophosphate enzyme TPP-binding" evidence="5">
    <location>
        <begin position="159"/>
        <end position="282"/>
    </location>
</feature>
<dbReference type="InterPro" id="IPR029035">
    <property type="entry name" value="DHS-like_NAD/FAD-binding_dom"/>
</dbReference>
<dbReference type="PROSITE" id="PS00187">
    <property type="entry name" value="TPP_ENZYMES"/>
    <property type="match status" value="1"/>
</dbReference>
<protein>
    <submittedName>
        <fullName evidence="6">Thiamine pyrophosphate enzyme, central domain</fullName>
    </submittedName>
</protein>
<dbReference type="CDD" id="cd00568">
    <property type="entry name" value="TPP_enzymes"/>
    <property type="match status" value="1"/>
</dbReference>
<reference evidence="7" key="1">
    <citation type="submission" date="2016-10" db="EMBL/GenBank/DDBJ databases">
        <authorList>
            <person name="Varghese N."/>
            <person name="Submissions S."/>
        </authorList>
    </citation>
    <scope>NUCLEOTIDE SEQUENCE [LARGE SCALE GENOMIC DNA]</scope>
    <source>
        <strain evidence="7">ATCC 25963</strain>
    </source>
</reference>
<comment type="cofactor">
    <cofactor evidence="1">
        <name>thiamine diphosphate</name>
        <dbReference type="ChEBI" id="CHEBI:58937"/>
    </cofactor>
</comment>
<dbReference type="AlphaFoldDB" id="A0A1I1XKB8"/>
<dbReference type="GO" id="GO:0009099">
    <property type="term" value="P:L-valine biosynthetic process"/>
    <property type="evidence" value="ECO:0007669"/>
    <property type="project" value="TreeGrafter"/>
</dbReference>
<dbReference type="Gene3D" id="3.40.50.1220">
    <property type="entry name" value="TPP-binding domain"/>
    <property type="match status" value="1"/>
</dbReference>
<dbReference type="Pfam" id="PF00205">
    <property type="entry name" value="TPP_enzyme_M"/>
    <property type="match status" value="1"/>
</dbReference>
<dbReference type="EMBL" id="FOMX01000008">
    <property type="protein sequence ID" value="SFE05840.1"/>
    <property type="molecule type" value="Genomic_DNA"/>
</dbReference>
<feature type="domain" description="Thiamine pyrophosphate enzyme central" evidence="4">
    <location>
        <begin position="1"/>
        <end position="97"/>
    </location>
</feature>
<evidence type="ECO:0000313" key="7">
    <source>
        <dbReference type="Proteomes" id="UP000199400"/>
    </source>
</evidence>
<dbReference type="GO" id="GO:0030976">
    <property type="term" value="F:thiamine pyrophosphate binding"/>
    <property type="evidence" value="ECO:0007669"/>
    <property type="project" value="InterPro"/>
</dbReference>
<dbReference type="Gene3D" id="3.40.50.970">
    <property type="match status" value="1"/>
</dbReference>
<dbReference type="InterPro" id="IPR011766">
    <property type="entry name" value="TPP_enzyme_TPP-bd"/>
</dbReference>
<evidence type="ECO:0000256" key="2">
    <source>
        <dbReference type="ARBA" id="ARBA00007812"/>
    </source>
</evidence>
<dbReference type="PANTHER" id="PTHR18968:SF13">
    <property type="entry name" value="ACETOLACTATE SYNTHASE CATALYTIC SUBUNIT, MITOCHONDRIAL"/>
    <property type="match status" value="1"/>
</dbReference>
<keyword evidence="3" id="KW-0786">Thiamine pyrophosphate</keyword>
<dbReference type="InterPro" id="IPR045229">
    <property type="entry name" value="TPP_enz"/>
</dbReference>
<gene>
    <name evidence="6" type="ORF">SAMN02745121_02802</name>
</gene>
<name>A0A1I1XKB8_9BACT</name>
<dbReference type="SUPFAM" id="SSF52467">
    <property type="entry name" value="DHS-like NAD/FAD-binding domain"/>
    <property type="match status" value="1"/>
</dbReference>
<dbReference type="GO" id="GO:0000287">
    <property type="term" value="F:magnesium ion binding"/>
    <property type="evidence" value="ECO:0007669"/>
    <property type="project" value="InterPro"/>
</dbReference>
<dbReference type="Proteomes" id="UP000199400">
    <property type="component" value="Unassembled WGS sequence"/>
</dbReference>
<dbReference type="InterPro" id="IPR029061">
    <property type="entry name" value="THDP-binding"/>
</dbReference>
<keyword evidence="7" id="KW-1185">Reference proteome</keyword>
<dbReference type="GO" id="GO:0009097">
    <property type="term" value="P:isoleucine biosynthetic process"/>
    <property type="evidence" value="ECO:0007669"/>
    <property type="project" value="TreeGrafter"/>
</dbReference>
<evidence type="ECO:0000256" key="1">
    <source>
        <dbReference type="ARBA" id="ARBA00001964"/>
    </source>
</evidence>
<dbReference type="OrthoDB" id="2254214at2"/>